<dbReference type="PANTHER" id="PTHR10353">
    <property type="entry name" value="GLYCOSYL HYDROLASE"/>
    <property type="match status" value="1"/>
</dbReference>
<organism evidence="2 3">
    <name type="scientific">Phrynosoma platyrhinos</name>
    <name type="common">Desert horned lizard</name>
    <dbReference type="NCBI Taxonomy" id="52577"/>
    <lineage>
        <taxon>Eukaryota</taxon>
        <taxon>Metazoa</taxon>
        <taxon>Chordata</taxon>
        <taxon>Craniata</taxon>
        <taxon>Vertebrata</taxon>
        <taxon>Euteleostomi</taxon>
        <taxon>Lepidosauria</taxon>
        <taxon>Squamata</taxon>
        <taxon>Bifurcata</taxon>
        <taxon>Unidentata</taxon>
        <taxon>Episquamata</taxon>
        <taxon>Toxicofera</taxon>
        <taxon>Iguania</taxon>
        <taxon>Phrynosomatidae</taxon>
        <taxon>Phrynosomatinae</taxon>
        <taxon>Phrynosoma</taxon>
    </lineage>
</organism>
<name>A0ABQ7SG08_PHRPL</name>
<dbReference type="Proteomes" id="UP000826234">
    <property type="component" value="Unassembled WGS sequence"/>
</dbReference>
<evidence type="ECO:0000313" key="3">
    <source>
        <dbReference type="Proteomes" id="UP000826234"/>
    </source>
</evidence>
<feature type="transmembrane region" description="Helical" evidence="1">
    <location>
        <begin position="735"/>
        <end position="755"/>
    </location>
</feature>
<evidence type="ECO:0000313" key="2">
    <source>
        <dbReference type="EMBL" id="KAH0616250.1"/>
    </source>
</evidence>
<dbReference type="PANTHER" id="PTHR10353:SF68">
    <property type="entry name" value="BETA-KLOTHO"/>
    <property type="match status" value="1"/>
</dbReference>
<dbReference type="InterPro" id="IPR017853">
    <property type="entry name" value="GH"/>
</dbReference>
<accession>A0ABQ7SG08</accession>
<proteinExistence type="predicted"/>
<keyword evidence="3" id="KW-1185">Reference proteome</keyword>
<evidence type="ECO:0000256" key="1">
    <source>
        <dbReference type="SAM" id="Phobius"/>
    </source>
</evidence>
<reference evidence="2 3" key="1">
    <citation type="journal article" date="2022" name="Gigascience">
        <title>A chromosome-level genome assembly and annotation of the desert horned lizard, Phrynosoma platyrhinos, provides insight into chromosomal rearrangements among reptiles.</title>
        <authorList>
            <person name="Koochekian N."/>
            <person name="Ascanio A."/>
            <person name="Farleigh K."/>
            <person name="Card D.C."/>
            <person name="Schield D.R."/>
            <person name="Castoe T.A."/>
            <person name="Jezkova T."/>
        </authorList>
    </citation>
    <scope>NUCLEOTIDE SEQUENCE [LARGE SCALE GENOMIC DNA]</scope>
    <source>
        <strain evidence="2">NK-2021</strain>
    </source>
</reference>
<gene>
    <name evidence="2" type="ORF">JD844_027224</name>
</gene>
<comment type="caution">
    <text evidence="2">The sequence shown here is derived from an EMBL/GenBank/DDBJ whole genome shotgun (WGS) entry which is preliminary data.</text>
</comment>
<dbReference type="Pfam" id="PF00232">
    <property type="entry name" value="Glyco_hydro_1"/>
    <property type="match status" value="3"/>
</dbReference>
<evidence type="ECO:0008006" key="4">
    <source>
        <dbReference type="Google" id="ProtNLM"/>
    </source>
</evidence>
<sequence length="787" mass="91354">MSTSSHSKDTGLRDKAHAKVWHTYNNNFRPQQKGFLSITLGSHWIEPNKFKDSSDITKCQQSMQKVLGWFARPIHGDGDYPEELKNELASVLPNFTNTEKNQIKGTADFFAFSFGPNNFRPPNKLPRMGQTFSLNLREVLNWIKLEYNNPRILIAENGWFSDGHVRTEDTTIIYLMKNFINEVLQAMKYDHIDVFGYTAWSLLDGYEWQKGISNRRGLFYVDFNSKEKERVPKTSAFYYKQIIQNNGFPLKESTSTLHSQFPCDFSWGVTESVIKAESVASSPQFCDPNLYLWNVTGDGLFYQVKGVKLKTRPAQCTDFISIKAQLELLSKMKITHYRFALDWSLLLPSGNLSSINHQVLRYYRCVISEMLKLNVKPMVTLHYPTYRSLGLPTPLLQNGGWLNQSTVQAFRDYARMCFQELGDLVKLWITINEPNRFNDIYNSSSNDTYWAVHNVLIAHSLAWHLYDKQYRSFQHGQVSLSLHSDWAEPANPFLGTHRKAAERFLQFEIAWLSDPIYKTGDYPEAMRKYLDYKKREGLSSSSLPYFTSEEKELVKGAADFFALNHFTTRFVIHESKNGSRYEFDQDIQFLQDFTYLISSFRSAVVPSGLRKVLNWVKKRYGDIDIYITASGIDDQSLNDSLRKFYIEKYVQETLKAYHIDKVNVRGYFAFKLTDEISRPKLGFFTSESKAKASVQFYNHLISNNGFPSNPTNMCGQPNEKAPCTLCLFLMQKKPLIFFGCCLFCTLILLLSIIVFHKRKRRKLHWSKNFQPLCIPVKNRQKNMLNQI</sequence>
<dbReference type="PRINTS" id="PR00131">
    <property type="entry name" value="GLHYDRLASE1"/>
</dbReference>
<keyword evidence="1" id="KW-0812">Transmembrane</keyword>
<keyword evidence="1" id="KW-1133">Transmembrane helix</keyword>
<keyword evidence="1" id="KW-0472">Membrane</keyword>
<dbReference type="SUPFAM" id="SSF51445">
    <property type="entry name" value="(Trans)glycosidases"/>
    <property type="match status" value="2"/>
</dbReference>
<dbReference type="EMBL" id="JAIPUX010005290">
    <property type="protein sequence ID" value="KAH0616250.1"/>
    <property type="molecule type" value="Genomic_DNA"/>
</dbReference>
<protein>
    <recommendedName>
        <fullName evidence="4">Beta-klotho</fullName>
    </recommendedName>
</protein>
<dbReference type="Gene3D" id="3.20.20.80">
    <property type="entry name" value="Glycosidases"/>
    <property type="match status" value="2"/>
</dbReference>
<dbReference type="InterPro" id="IPR001360">
    <property type="entry name" value="Glyco_hydro_1"/>
</dbReference>